<proteinExistence type="inferred from homology"/>
<evidence type="ECO:0000259" key="9">
    <source>
        <dbReference type="PROSITE" id="PS50126"/>
    </source>
</evidence>
<dbReference type="CDD" id="cd05687">
    <property type="entry name" value="S1_RPS1_repeat_ec1_hs1"/>
    <property type="match status" value="1"/>
</dbReference>
<evidence type="ECO:0000256" key="7">
    <source>
        <dbReference type="ARBA" id="ARBA00035517"/>
    </source>
</evidence>
<evidence type="ECO:0000256" key="5">
    <source>
        <dbReference type="ARBA" id="ARBA00023274"/>
    </source>
</evidence>
<dbReference type="CDD" id="cd04465">
    <property type="entry name" value="S1_RPS1_repeat_ec2_hs2"/>
    <property type="match status" value="1"/>
</dbReference>
<accession>A0A967AUU9</accession>
<organism evidence="10 11">
    <name type="scientific">Pelagihabitans pacificus</name>
    <dbReference type="NCBI Taxonomy" id="2696054"/>
    <lineage>
        <taxon>Bacteria</taxon>
        <taxon>Pseudomonadati</taxon>
        <taxon>Bacteroidota</taxon>
        <taxon>Flavobacteriia</taxon>
        <taxon>Flavobacteriales</taxon>
        <taxon>Flavobacteriaceae</taxon>
        <taxon>Pelagihabitans</taxon>
    </lineage>
</organism>
<evidence type="ECO:0000256" key="4">
    <source>
        <dbReference type="ARBA" id="ARBA00022980"/>
    </source>
</evidence>
<feature type="domain" description="S1 motif" evidence="9">
    <location>
        <begin position="151"/>
        <end position="217"/>
    </location>
</feature>
<dbReference type="InterPro" id="IPR012340">
    <property type="entry name" value="NA-bd_OB-fold"/>
</dbReference>
<dbReference type="RefSeq" id="WP_152574279.1">
    <property type="nucleotide sequence ID" value="NZ_VIKU02000002.1"/>
</dbReference>
<feature type="region of interest" description="Disordered" evidence="8">
    <location>
        <begin position="1"/>
        <end position="28"/>
    </location>
</feature>
<feature type="domain" description="S1 motif" evidence="9">
    <location>
        <begin position="497"/>
        <end position="562"/>
    </location>
</feature>
<feature type="domain" description="S1 motif" evidence="9">
    <location>
        <begin position="323"/>
        <end position="393"/>
    </location>
</feature>
<keyword evidence="4 10" id="KW-0689">Ribosomal protein</keyword>
<keyword evidence="3" id="KW-0694">RNA-binding</keyword>
<comment type="similarity">
    <text evidence="1">Belongs to the bacterial ribosomal protein bS1 family.</text>
</comment>
<feature type="domain" description="S1 motif" evidence="9">
    <location>
        <begin position="410"/>
        <end position="480"/>
    </location>
</feature>
<dbReference type="Pfam" id="PF00575">
    <property type="entry name" value="S1"/>
    <property type="match status" value="5"/>
</dbReference>
<evidence type="ECO:0000256" key="1">
    <source>
        <dbReference type="ARBA" id="ARBA00006767"/>
    </source>
</evidence>
<dbReference type="InterPro" id="IPR050437">
    <property type="entry name" value="Ribos_protein_bS1-like"/>
</dbReference>
<protein>
    <recommendedName>
        <fullName evidence="6">Small ribosomal subunit protein bS1</fullName>
    </recommendedName>
    <alternativeName>
        <fullName evidence="7">30S ribosomal protein S1</fullName>
    </alternativeName>
</protein>
<reference evidence="10" key="1">
    <citation type="submission" date="2019-07" db="EMBL/GenBank/DDBJ databases">
        <authorList>
            <person name="De-Chao Zhang Q."/>
        </authorList>
    </citation>
    <scope>NUCLEOTIDE SEQUENCE</scope>
    <source>
        <strain evidence="10">TP-CH-4</strain>
    </source>
</reference>
<dbReference type="FunFam" id="2.40.50.140:FF:000110">
    <property type="entry name" value="30S ribosomal protein S1"/>
    <property type="match status" value="1"/>
</dbReference>
<gene>
    <name evidence="10" type="primary">rpsA</name>
    <name evidence="10" type="ORF">FK220_010625</name>
</gene>
<reference evidence="10" key="2">
    <citation type="submission" date="2020-03" db="EMBL/GenBank/DDBJ databases">
        <title>Flavobacteriaceae bacterium strain TP-CH-4, a member of the family Flavobacteriaceae isolated from a deep-sea seamount.</title>
        <authorList>
            <person name="Zhang D.-C."/>
        </authorList>
    </citation>
    <scope>NUCLEOTIDE SEQUENCE</scope>
    <source>
        <strain evidence="10">TP-CH-4</strain>
    </source>
</reference>
<evidence type="ECO:0000256" key="3">
    <source>
        <dbReference type="ARBA" id="ARBA00022884"/>
    </source>
</evidence>
<dbReference type="GO" id="GO:0022627">
    <property type="term" value="C:cytosolic small ribosomal subunit"/>
    <property type="evidence" value="ECO:0007669"/>
    <property type="project" value="TreeGrafter"/>
</dbReference>
<dbReference type="AlphaFoldDB" id="A0A967AUU9"/>
<dbReference type="EMBL" id="VIKU02000002">
    <property type="protein sequence ID" value="NHF59795.1"/>
    <property type="molecule type" value="Genomic_DNA"/>
</dbReference>
<keyword evidence="11" id="KW-1185">Reference proteome</keyword>
<evidence type="ECO:0000313" key="11">
    <source>
        <dbReference type="Proteomes" id="UP000707206"/>
    </source>
</evidence>
<dbReference type="NCBIfam" id="NF004953">
    <property type="entry name" value="PRK06299.1-3"/>
    <property type="match status" value="1"/>
</dbReference>
<dbReference type="GO" id="GO:0003735">
    <property type="term" value="F:structural constituent of ribosome"/>
    <property type="evidence" value="ECO:0007669"/>
    <property type="project" value="TreeGrafter"/>
</dbReference>
<dbReference type="PROSITE" id="PS50126">
    <property type="entry name" value="S1"/>
    <property type="match status" value="6"/>
</dbReference>
<dbReference type="GO" id="GO:0006412">
    <property type="term" value="P:translation"/>
    <property type="evidence" value="ECO:0007669"/>
    <property type="project" value="TreeGrafter"/>
</dbReference>
<dbReference type="FunFam" id="2.40.50.140:FF:000051">
    <property type="entry name" value="RNA-binding transcriptional accessory protein"/>
    <property type="match status" value="1"/>
</dbReference>
<keyword evidence="5" id="KW-0687">Ribonucleoprotein</keyword>
<dbReference type="InterPro" id="IPR035104">
    <property type="entry name" value="Ribosomal_protein_S1-like"/>
</dbReference>
<feature type="region of interest" description="Disordered" evidence="8">
    <location>
        <begin position="576"/>
        <end position="595"/>
    </location>
</feature>
<dbReference type="PANTHER" id="PTHR10724">
    <property type="entry name" value="30S RIBOSOMAL PROTEIN S1"/>
    <property type="match status" value="1"/>
</dbReference>
<dbReference type="PANTHER" id="PTHR10724:SF7">
    <property type="entry name" value="SMALL RIBOSOMAL SUBUNIT PROTEIN BS1C"/>
    <property type="match status" value="1"/>
</dbReference>
<feature type="compositionally biased region" description="Basic and acidic residues" evidence="8">
    <location>
        <begin position="17"/>
        <end position="28"/>
    </location>
</feature>
<evidence type="ECO:0000313" key="10">
    <source>
        <dbReference type="EMBL" id="NHF59795.1"/>
    </source>
</evidence>
<dbReference type="PRINTS" id="PR00681">
    <property type="entry name" value="RIBOSOMALS1"/>
</dbReference>
<dbReference type="CDD" id="cd05688">
    <property type="entry name" value="S1_RPS1_repeat_ec3"/>
    <property type="match status" value="1"/>
</dbReference>
<evidence type="ECO:0000256" key="2">
    <source>
        <dbReference type="ARBA" id="ARBA00022737"/>
    </source>
</evidence>
<sequence>MAEEKATAQVEETTAAPEEKVAAKPAQDPKEFLENFDWEKYEQGIERVDDTKLQEFEKLVAENFVDTADEEVVTGTVVYLTDREAIIDINAKSEGVISLNEFRYNPDLKVGDKVEVLIDIREDKSGQLVLSHRKARTIMAWERVNKAHDNEEVVSGFVKCRTKGGMIVDVFGIEAFLPGSQIDVKPIRDYDQYVNKTMEFKVVKINHEFKNVVVSHKALIEADIEEQKKEIISQLEKGQVLEGVVKNITSYGVFIDLGGVDGLIHITDLSWSRINHPNEVVDLDQKLNVVILDFDENKSRIQLGLKQLEKHPWDALSDEIKVGDKVKGKVVVIADYGAFIEVVEGVEGLVHVSEMSWSTHLRSAQDFVKVGDEIEAVVLTLDREDRKMSLGVKQLTPDPWTDITSKYPVGSRHTGIVRNFTNFGVFVELEEGIDGLIYISDLSWTKKVKHPSEFVTVGDKIEVEVLELDVEGRKLSLGHKQTTENPWDKYETEFAVGTVHKAAITEIVDKGATIDFNEDITAFVPQRHLEKEDGKKLGKGEEAEFKIIEFNKDFKRVVASHTAIFREEEARNVRAAVKRAKSSSDEAKPTLGDANEQLQALKDKMEGKK</sequence>
<dbReference type="FunFam" id="2.40.50.140:FF:000011">
    <property type="entry name" value="30S ribosomal protein S1"/>
    <property type="match status" value="1"/>
</dbReference>
<name>A0A967AUU9_9FLAO</name>
<dbReference type="InterPro" id="IPR003029">
    <property type="entry name" value="S1_domain"/>
</dbReference>
<dbReference type="GO" id="GO:0003729">
    <property type="term" value="F:mRNA binding"/>
    <property type="evidence" value="ECO:0007669"/>
    <property type="project" value="TreeGrafter"/>
</dbReference>
<dbReference type="Proteomes" id="UP000707206">
    <property type="component" value="Unassembled WGS sequence"/>
</dbReference>
<comment type="caution">
    <text evidence="10">The sequence shown here is derived from an EMBL/GenBank/DDBJ whole genome shotgun (WGS) entry which is preliminary data.</text>
</comment>
<feature type="domain" description="S1 motif" evidence="9">
    <location>
        <begin position="238"/>
        <end position="306"/>
    </location>
</feature>
<keyword evidence="2" id="KW-0677">Repeat</keyword>
<evidence type="ECO:0000256" key="6">
    <source>
        <dbReference type="ARBA" id="ARBA00035293"/>
    </source>
</evidence>
<dbReference type="SUPFAM" id="SSF50249">
    <property type="entry name" value="Nucleic acid-binding proteins"/>
    <property type="match status" value="6"/>
</dbReference>
<dbReference type="Gene3D" id="2.40.50.140">
    <property type="entry name" value="Nucleic acid-binding proteins"/>
    <property type="match status" value="6"/>
</dbReference>
<evidence type="ECO:0000256" key="8">
    <source>
        <dbReference type="SAM" id="MobiDB-lite"/>
    </source>
</evidence>
<feature type="domain" description="S1 motif" evidence="9">
    <location>
        <begin position="70"/>
        <end position="133"/>
    </location>
</feature>
<dbReference type="SMART" id="SM00316">
    <property type="entry name" value="S1"/>
    <property type="match status" value="6"/>
</dbReference>